<keyword evidence="1" id="KW-0732">Signal</keyword>
<gene>
    <name evidence="3" type="ORF">ABU614_07470</name>
    <name evidence="2" type="ORF">V2J18_00890</name>
</gene>
<dbReference type="AlphaFoldDB" id="A0AAU8MZF2"/>
<name>A0AAU8MZF2_9GAMM</name>
<dbReference type="Proteomes" id="UP001387215">
    <property type="component" value="Unassembled WGS sequence"/>
</dbReference>
<evidence type="ECO:0000313" key="4">
    <source>
        <dbReference type="Proteomes" id="UP001387215"/>
    </source>
</evidence>
<reference evidence="2 4" key="1">
    <citation type="submission" date="2024-02" db="EMBL/GenBank/DDBJ databases">
        <title>Lysobacter Genome Sequencing and Mining.</title>
        <authorList>
            <person name="Bierman J."/>
            <person name="Walker M.C."/>
        </authorList>
    </citation>
    <scope>NUCLEOTIDE SEQUENCE [LARGE SCALE GENOMIC DNA]</scope>
    <source>
        <strain evidence="2 4">PB6250</strain>
    </source>
</reference>
<organism evidence="3">
    <name type="scientific">Lysobacter firmicutimachus</name>
    <dbReference type="NCBI Taxonomy" id="1792846"/>
    <lineage>
        <taxon>Bacteria</taxon>
        <taxon>Pseudomonadati</taxon>
        <taxon>Pseudomonadota</taxon>
        <taxon>Gammaproteobacteria</taxon>
        <taxon>Lysobacterales</taxon>
        <taxon>Lysobacteraceae</taxon>
        <taxon>Lysobacter</taxon>
    </lineage>
</organism>
<evidence type="ECO:0000313" key="2">
    <source>
        <dbReference type="EMBL" id="MEI2453226.1"/>
    </source>
</evidence>
<evidence type="ECO:0000256" key="1">
    <source>
        <dbReference type="SAM" id="SignalP"/>
    </source>
</evidence>
<dbReference type="EMBL" id="CP159925">
    <property type="protein sequence ID" value="XCO76610.1"/>
    <property type="molecule type" value="Genomic_DNA"/>
</dbReference>
<sequence>MTAVRNSRLKRVLLAALFAASIGFGAAQADGPYAEGCSPRAGCLFGGDRHGCCVDDS</sequence>
<protein>
    <submittedName>
        <fullName evidence="3">Uncharacterized protein</fullName>
    </submittedName>
</protein>
<proteinExistence type="predicted"/>
<evidence type="ECO:0000313" key="3">
    <source>
        <dbReference type="EMBL" id="XCO76610.1"/>
    </source>
</evidence>
<keyword evidence="4" id="KW-1185">Reference proteome</keyword>
<feature type="signal peptide" evidence="1">
    <location>
        <begin position="1"/>
        <end position="29"/>
    </location>
</feature>
<feature type="chain" id="PRO_5043784317" evidence="1">
    <location>
        <begin position="30"/>
        <end position="57"/>
    </location>
</feature>
<dbReference type="EMBL" id="JBANDL010000002">
    <property type="protein sequence ID" value="MEI2453226.1"/>
    <property type="molecule type" value="Genomic_DNA"/>
</dbReference>
<reference evidence="3" key="2">
    <citation type="submission" date="2024-06" db="EMBL/GenBank/DDBJ databases">
        <authorList>
            <person name="Li S."/>
        </authorList>
    </citation>
    <scope>NUCLEOTIDE SEQUENCE</scope>
    <source>
        <strain evidence="3">SR10</strain>
    </source>
</reference>
<accession>A0AAU8MZF2</accession>
<dbReference type="RefSeq" id="WP_336130621.1">
    <property type="nucleotide sequence ID" value="NZ_CP159925.1"/>
</dbReference>